<reference evidence="6" key="1">
    <citation type="submission" date="2021-03" db="EMBL/GenBank/DDBJ databases">
        <authorList>
            <person name="Palmer J.M."/>
        </authorList>
    </citation>
    <scope>NUCLEOTIDE SEQUENCE</scope>
    <source>
        <strain evidence="6">ARV_011</strain>
    </source>
</reference>
<organism evidence="6 7">
    <name type="scientific">Scheffersomyces spartinae</name>
    <dbReference type="NCBI Taxonomy" id="45513"/>
    <lineage>
        <taxon>Eukaryota</taxon>
        <taxon>Fungi</taxon>
        <taxon>Dikarya</taxon>
        <taxon>Ascomycota</taxon>
        <taxon>Saccharomycotina</taxon>
        <taxon>Pichiomycetes</taxon>
        <taxon>Debaryomycetaceae</taxon>
        <taxon>Scheffersomyces</taxon>
    </lineage>
</organism>
<dbReference type="GO" id="GO:0005739">
    <property type="term" value="C:mitochondrion"/>
    <property type="evidence" value="ECO:0007669"/>
    <property type="project" value="UniProtKB-SubCell"/>
</dbReference>
<sequence>MWRKTASKYSLRAIHSTSKCLTTGEKKVWSELSSRSSSLSIKNAKIKKSLFEGGKPETIVNIERKAAYYSPVDIDKTFQLAYDELARVSGDKYALVDELKSQLTSETDTEIKAQLEKKLNKALVDAEIYNPEVLYNFEYDSELIDASQPVYRKLLHDKWKSHDLMVLMQRLEQLHVIPDTLPTLEPKVEVKVKFPHNTKSEFSSWIVPGTVLPAFAVCKPPTIEITLFDETAVTDDSNSSSLYTVVLVNPDEPDLSTNSFTTKLHYGLSNVPLSHTDNQIDSGKLLTDGEEFTFSSYIPILPEKNAQIQRACLWVFRQNEPLTIKSCERESFNIREFAAIHNLTPVGAHVWRQTFDRSVNAIREQYHLPRGRVFHRVRRTDPYMG</sequence>
<gene>
    <name evidence="6" type="ORF">KQ657_000511</name>
</gene>
<comment type="similarity">
    <text evidence="4">Belongs to the phosphatidylethanolamine-binding protein family. Mitochondrion-specific ribosomal protein mL38 subfamily.</text>
</comment>
<dbReference type="SUPFAM" id="SSF49777">
    <property type="entry name" value="PEBP-like"/>
    <property type="match status" value="1"/>
</dbReference>
<evidence type="ECO:0000256" key="2">
    <source>
        <dbReference type="ARBA" id="ARBA00023128"/>
    </source>
</evidence>
<dbReference type="PANTHER" id="PTHR11362">
    <property type="entry name" value="PHOSPHATIDYLETHANOLAMINE-BINDING PROTEIN"/>
    <property type="match status" value="1"/>
</dbReference>
<dbReference type="AlphaFoldDB" id="A0A9P7V9Q8"/>
<dbReference type="Gene3D" id="1.20.58.1180">
    <property type="match status" value="1"/>
</dbReference>
<dbReference type="OrthoDB" id="2153661at2759"/>
<dbReference type="InterPro" id="IPR035810">
    <property type="entry name" value="PEBP_euk"/>
</dbReference>
<evidence type="ECO:0000256" key="5">
    <source>
        <dbReference type="ARBA" id="ARBA00039444"/>
    </source>
</evidence>
<comment type="subcellular location">
    <subcellularLocation>
        <location evidence="1">Mitochondrion</location>
    </subcellularLocation>
</comment>
<dbReference type="Pfam" id="PF01161">
    <property type="entry name" value="PBP"/>
    <property type="match status" value="1"/>
</dbReference>
<evidence type="ECO:0000256" key="3">
    <source>
        <dbReference type="ARBA" id="ARBA00037226"/>
    </source>
</evidence>
<dbReference type="Gene3D" id="3.90.280.10">
    <property type="entry name" value="PEBP-like"/>
    <property type="match status" value="1"/>
</dbReference>
<evidence type="ECO:0000256" key="4">
    <source>
        <dbReference type="ARBA" id="ARBA00038016"/>
    </source>
</evidence>
<comment type="caution">
    <text evidence="6">The sequence shown here is derived from an EMBL/GenBank/DDBJ whole genome shotgun (WGS) entry which is preliminary data.</text>
</comment>
<dbReference type="InterPro" id="IPR008914">
    <property type="entry name" value="PEBP"/>
</dbReference>
<protein>
    <recommendedName>
        <fullName evidence="5">Large ribosomal subunit protein mL38</fullName>
    </recommendedName>
</protein>
<accession>A0A9P7V9Q8</accession>
<evidence type="ECO:0000313" key="6">
    <source>
        <dbReference type="EMBL" id="KAG7193817.1"/>
    </source>
</evidence>
<dbReference type="Proteomes" id="UP000790833">
    <property type="component" value="Unassembled WGS sequence"/>
</dbReference>
<dbReference type="CDD" id="cd00866">
    <property type="entry name" value="PEBP_euk"/>
    <property type="match status" value="1"/>
</dbReference>
<evidence type="ECO:0000313" key="7">
    <source>
        <dbReference type="Proteomes" id="UP000790833"/>
    </source>
</evidence>
<evidence type="ECO:0000256" key="1">
    <source>
        <dbReference type="ARBA" id="ARBA00004173"/>
    </source>
</evidence>
<dbReference type="RefSeq" id="XP_043049365.1">
    <property type="nucleotide sequence ID" value="XM_043191353.1"/>
</dbReference>
<name>A0A9P7V9Q8_9ASCO</name>
<dbReference type="EMBL" id="JAHMUF010000010">
    <property type="protein sequence ID" value="KAG7193817.1"/>
    <property type="molecule type" value="Genomic_DNA"/>
</dbReference>
<keyword evidence="2" id="KW-0496">Mitochondrion</keyword>
<dbReference type="InterPro" id="IPR036610">
    <property type="entry name" value="PEBP-like_sf"/>
</dbReference>
<dbReference type="GeneID" id="66113885"/>
<keyword evidence="7" id="KW-1185">Reference proteome</keyword>
<dbReference type="PANTHER" id="PTHR11362:SF82">
    <property type="entry name" value="PHOSPHATIDYLETHANOLAMINE-BINDING PROTEIN 4"/>
    <property type="match status" value="1"/>
</dbReference>
<dbReference type="FunFam" id="3.90.280.10:FF:000004">
    <property type="entry name" value="Mitochondrial large ribosomal subunit YmL35"/>
    <property type="match status" value="1"/>
</dbReference>
<comment type="function">
    <text evidence="3">Component of the mitochondrial ribosome (mitoribosome), a dedicated translation machinery responsible for the synthesis of mitochondrial genome-encoded proteins, including at least some of the essential transmembrane subunits of the mitochondrial respiratory chain. The mitoribosomes are attached to the mitochondrial inner membrane and translation products are cotranslationally integrated into the membrane.</text>
</comment>
<proteinExistence type="inferred from homology"/>